<evidence type="ECO:0000256" key="2">
    <source>
        <dbReference type="ARBA" id="ARBA00022722"/>
    </source>
</evidence>
<protein>
    <recommendedName>
        <fullName evidence="5">VRR-NUC domain-containing protein</fullName>
    </recommendedName>
</protein>
<reference evidence="6" key="2">
    <citation type="submission" date="2021-08" db="EMBL/GenBank/DDBJ databases">
        <authorList>
            <person name="Tani A."/>
            <person name="Ola A."/>
            <person name="Ogura Y."/>
            <person name="Katsura K."/>
            <person name="Hayashi T."/>
        </authorList>
    </citation>
    <scope>NUCLEOTIDE SEQUENCE</scope>
    <source>
        <strain evidence="6">DSM 14458</strain>
    </source>
</reference>
<dbReference type="Proteomes" id="UP001055093">
    <property type="component" value="Unassembled WGS sequence"/>
</dbReference>
<feature type="domain" description="VRR-NUC" evidence="5">
    <location>
        <begin position="12"/>
        <end position="114"/>
    </location>
</feature>
<name>A0ABQ4UXZ3_9HYPH</name>
<dbReference type="InterPro" id="IPR014883">
    <property type="entry name" value="VRR_NUC"/>
</dbReference>
<gene>
    <name evidence="6" type="ORF">BGCPKDLD_3824</name>
</gene>
<dbReference type="EMBL" id="BPRE01000013">
    <property type="protein sequence ID" value="GJE77221.1"/>
    <property type="molecule type" value="Genomic_DNA"/>
</dbReference>
<dbReference type="InterPro" id="IPR011856">
    <property type="entry name" value="tRNA_endonuc-like_dom_sf"/>
</dbReference>
<evidence type="ECO:0000256" key="4">
    <source>
        <dbReference type="SAM" id="MobiDB-lite"/>
    </source>
</evidence>
<reference evidence="6" key="1">
    <citation type="journal article" date="2021" name="Front. Microbiol.">
        <title>Comprehensive Comparative Genomics and Phenotyping of Methylobacterium Species.</title>
        <authorList>
            <person name="Alessa O."/>
            <person name="Ogura Y."/>
            <person name="Fujitani Y."/>
            <person name="Takami H."/>
            <person name="Hayashi T."/>
            <person name="Sahin N."/>
            <person name="Tani A."/>
        </authorList>
    </citation>
    <scope>NUCLEOTIDE SEQUENCE</scope>
    <source>
        <strain evidence="6">DSM 14458</strain>
    </source>
</reference>
<keyword evidence="3" id="KW-0378">Hydrolase</keyword>
<evidence type="ECO:0000313" key="6">
    <source>
        <dbReference type="EMBL" id="GJE77221.1"/>
    </source>
</evidence>
<sequence>MTKPFRLTAPRQSPEANIQRAILAYLGRTLPHGFLIHHSPNGGMSKGENGRNRGLGTKPGWPDLQIVGRTADGEPFTAYLEVKAPRGQTSPEQIVIHDRLKECGYPVAVVRSITDAREAVRSWPVASRDAAIRTGGAA</sequence>
<comment type="cofactor">
    <cofactor evidence="1">
        <name>Mg(2+)</name>
        <dbReference type="ChEBI" id="CHEBI:18420"/>
    </cofactor>
</comment>
<evidence type="ECO:0000313" key="7">
    <source>
        <dbReference type="Proteomes" id="UP001055093"/>
    </source>
</evidence>
<dbReference type="SMART" id="SM00990">
    <property type="entry name" value="VRR_NUC"/>
    <property type="match status" value="1"/>
</dbReference>
<evidence type="ECO:0000259" key="5">
    <source>
        <dbReference type="SMART" id="SM00990"/>
    </source>
</evidence>
<keyword evidence="7" id="KW-1185">Reference proteome</keyword>
<dbReference type="Gene3D" id="3.40.1350.10">
    <property type="match status" value="1"/>
</dbReference>
<feature type="region of interest" description="Disordered" evidence="4">
    <location>
        <begin position="40"/>
        <end position="64"/>
    </location>
</feature>
<organism evidence="6 7">
    <name type="scientific">Methylorubrum suomiense</name>
    <dbReference type="NCBI Taxonomy" id="144191"/>
    <lineage>
        <taxon>Bacteria</taxon>
        <taxon>Pseudomonadati</taxon>
        <taxon>Pseudomonadota</taxon>
        <taxon>Alphaproteobacteria</taxon>
        <taxon>Hyphomicrobiales</taxon>
        <taxon>Methylobacteriaceae</taxon>
        <taxon>Methylorubrum</taxon>
    </lineage>
</organism>
<proteinExistence type="predicted"/>
<keyword evidence="2" id="KW-0540">Nuclease</keyword>
<dbReference type="RefSeq" id="WP_238308340.1">
    <property type="nucleotide sequence ID" value="NZ_BPRE01000013.1"/>
</dbReference>
<evidence type="ECO:0000256" key="1">
    <source>
        <dbReference type="ARBA" id="ARBA00001946"/>
    </source>
</evidence>
<dbReference type="Pfam" id="PF08774">
    <property type="entry name" value="VRR_NUC"/>
    <property type="match status" value="1"/>
</dbReference>
<comment type="caution">
    <text evidence="6">The sequence shown here is derived from an EMBL/GenBank/DDBJ whole genome shotgun (WGS) entry which is preliminary data.</text>
</comment>
<accession>A0ABQ4UXZ3</accession>
<evidence type="ECO:0000256" key="3">
    <source>
        <dbReference type="ARBA" id="ARBA00022801"/>
    </source>
</evidence>